<organism evidence="1 2">
    <name type="scientific">Breoghania corrubedonensis</name>
    <dbReference type="NCBI Taxonomy" id="665038"/>
    <lineage>
        <taxon>Bacteria</taxon>
        <taxon>Pseudomonadati</taxon>
        <taxon>Pseudomonadota</taxon>
        <taxon>Alphaproteobacteria</taxon>
        <taxon>Hyphomicrobiales</taxon>
        <taxon>Stappiaceae</taxon>
        <taxon>Breoghania</taxon>
    </lineage>
</organism>
<reference evidence="1 2" key="1">
    <citation type="submission" date="2018-04" db="EMBL/GenBank/DDBJ databases">
        <title>Genomic Encyclopedia of Archaeal and Bacterial Type Strains, Phase II (KMG-II): from individual species to whole genera.</title>
        <authorList>
            <person name="Goeker M."/>
        </authorList>
    </citation>
    <scope>NUCLEOTIDE SEQUENCE [LARGE SCALE GENOMIC DNA]</scope>
    <source>
        <strain evidence="1 2">DSM 23382</strain>
    </source>
</reference>
<dbReference type="Proteomes" id="UP000244081">
    <property type="component" value="Unassembled WGS sequence"/>
</dbReference>
<evidence type="ECO:0000313" key="1">
    <source>
        <dbReference type="EMBL" id="PTW53928.1"/>
    </source>
</evidence>
<evidence type="ECO:0000313" key="2">
    <source>
        <dbReference type="Proteomes" id="UP000244081"/>
    </source>
</evidence>
<dbReference type="Pfam" id="PF10109">
    <property type="entry name" value="Phage_TAC_7"/>
    <property type="match status" value="1"/>
</dbReference>
<comment type="caution">
    <text evidence="1">The sequence shown here is derived from an EMBL/GenBank/DDBJ whole genome shotgun (WGS) entry which is preliminary data.</text>
</comment>
<gene>
    <name evidence="1" type="ORF">C8N35_11548</name>
</gene>
<name>A0A2T5UQY2_9HYPH</name>
<accession>A0A2T5UQY2</accession>
<dbReference type="InterPro" id="IPR019289">
    <property type="entry name" value="Phage_tail_E/E"/>
</dbReference>
<dbReference type="OrthoDB" id="8304198at2"/>
<dbReference type="AlphaFoldDB" id="A0A2T5UQY2"/>
<proteinExistence type="predicted"/>
<keyword evidence="2" id="KW-1185">Reference proteome</keyword>
<sequence length="90" mass="9543">MSETETVEVTLKKPVTHDGKTIDKLTFREAELGDLAATDAAQGGIGKTILLIAALSGTTEAVTRKIKASDLDVILKKIEPLVGSFFTQNA</sequence>
<dbReference type="EMBL" id="QAYG01000015">
    <property type="protein sequence ID" value="PTW53928.1"/>
    <property type="molecule type" value="Genomic_DNA"/>
</dbReference>
<dbReference type="RefSeq" id="WP_107992060.1">
    <property type="nucleotide sequence ID" value="NZ_QAYG01000015.1"/>
</dbReference>
<protein>
    <submittedName>
        <fullName evidence="1">Tail assembly chaperone E/41/14-like protein</fullName>
    </submittedName>
</protein>